<sequence>MEPGDRHAARERHREQEVDYRGRVSAAVESDGLEHAAVVGDQQQGAVLGLEGLLRAFEACRRASALPGIGVLALRH</sequence>
<evidence type="ECO:0000313" key="3">
    <source>
        <dbReference type="Proteomes" id="UP000234847"/>
    </source>
</evidence>
<feature type="region of interest" description="Disordered" evidence="1">
    <location>
        <begin position="1"/>
        <end position="20"/>
    </location>
</feature>
<accession>A0AAX0VJJ4</accession>
<name>A0AAX0VJJ4_MICLU</name>
<evidence type="ECO:0000313" key="2">
    <source>
        <dbReference type="EMBL" id="PKZ81477.1"/>
    </source>
</evidence>
<gene>
    <name evidence="2" type="ORF">CYJ95_07860</name>
</gene>
<dbReference type="EMBL" id="PKJT01000007">
    <property type="protein sequence ID" value="PKZ81477.1"/>
    <property type="molecule type" value="Genomic_DNA"/>
</dbReference>
<protein>
    <submittedName>
        <fullName evidence="2">Uncharacterized protein</fullName>
    </submittedName>
</protein>
<comment type="caution">
    <text evidence="2">The sequence shown here is derived from an EMBL/GenBank/DDBJ whole genome shotgun (WGS) entry which is preliminary data.</text>
</comment>
<reference evidence="2 3" key="1">
    <citation type="submission" date="2017-12" db="EMBL/GenBank/DDBJ databases">
        <title>Phylogenetic diversity of female urinary microbiome.</title>
        <authorList>
            <person name="Thomas-White K."/>
            <person name="Wolfe A.J."/>
        </authorList>
    </citation>
    <scope>NUCLEOTIDE SEQUENCE [LARGE SCALE GENOMIC DNA]</scope>
    <source>
        <strain evidence="2 3">UMB0038</strain>
    </source>
</reference>
<proteinExistence type="predicted"/>
<dbReference type="Proteomes" id="UP000234847">
    <property type="component" value="Unassembled WGS sequence"/>
</dbReference>
<evidence type="ECO:0000256" key="1">
    <source>
        <dbReference type="SAM" id="MobiDB-lite"/>
    </source>
</evidence>
<organism evidence="2 3">
    <name type="scientific">Micrococcus luteus</name>
    <name type="common">Micrococcus lysodeikticus</name>
    <dbReference type="NCBI Taxonomy" id="1270"/>
    <lineage>
        <taxon>Bacteria</taxon>
        <taxon>Bacillati</taxon>
        <taxon>Actinomycetota</taxon>
        <taxon>Actinomycetes</taxon>
        <taxon>Micrococcales</taxon>
        <taxon>Micrococcaceae</taxon>
        <taxon>Micrococcus</taxon>
    </lineage>
</organism>
<dbReference type="AlphaFoldDB" id="A0AAX0VJJ4"/>